<gene>
    <name evidence="6" type="primary">ARL3</name>
    <name evidence="6" type="ORF">GGI25_002183</name>
</gene>
<accession>A0A9W8KZ98</accession>
<keyword evidence="4" id="KW-0460">Magnesium</keyword>
<dbReference type="GO" id="GO:0005794">
    <property type="term" value="C:Golgi apparatus"/>
    <property type="evidence" value="ECO:0007669"/>
    <property type="project" value="TreeGrafter"/>
</dbReference>
<keyword evidence="4" id="KW-0479">Metal-binding</keyword>
<evidence type="ECO:0000256" key="3">
    <source>
        <dbReference type="PIRSR" id="PIRSR606689-1"/>
    </source>
</evidence>
<evidence type="ECO:0000256" key="2">
    <source>
        <dbReference type="ARBA" id="ARBA00023134"/>
    </source>
</evidence>
<evidence type="ECO:0000256" key="5">
    <source>
        <dbReference type="RuleBase" id="RU003925"/>
    </source>
</evidence>
<protein>
    <submittedName>
        <fullName evidence="6">ADP-ribosylation factor protein 3</fullName>
    </submittedName>
</protein>
<reference evidence="6" key="1">
    <citation type="submission" date="2022-07" db="EMBL/GenBank/DDBJ databases">
        <title>Phylogenomic reconstructions and comparative analyses of Kickxellomycotina fungi.</title>
        <authorList>
            <person name="Reynolds N.K."/>
            <person name="Stajich J.E."/>
            <person name="Barry K."/>
            <person name="Grigoriev I.V."/>
            <person name="Crous P."/>
            <person name="Smith M.E."/>
        </authorList>
    </citation>
    <scope>NUCLEOTIDE SEQUENCE</scope>
    <source>
        <strain evidence="6">NRRL 3115</strain>
    </source>
</reference>
<name>A0A9W8KZ98_9FUNG</name>
<feature type="binding site" evidence="3">
    <location>
        <begin position="133"/>
        <end position="136"/>
    </location>
    <ligand>
        <name>GTP</name>
        <dbReference type="ChEBI" id="CHEBI:37565"/>
    </ligand>
</feature>
<dbReference type="GO" id="GO:0006886">
    <property type="term" value="P:intracellular protein transport"/>
    <property type="evidence" value="ECO:0007669"/>
    <property type="project" value="TreeGrafter"/>
</dbReference>
<dbReference type="PANTHER" id="PTHR45909:SF1">
    <property type="entry name" value="ADP-RIBOSYLATION FACTOR-RELATED PROTEIN 1"/>
    <property type="match status" value="1"/>
</dbReference>
<dbReference type="Proteomes" id="UP001151518">
    <property type="component" value="Unassembled WGS sequence"/>
</dbReference>
<dbReference type="PRINTS" id="PR00328">
    <property type="entry name" value="SAR1GTPBP"/>
</dbReference>
<dbReference type="SMART" id="SM00178">
    <property type="entry name" value="SAR"/>
    <property type="match status" value="1"/>
</dbReference>
<dbReference type="InterPro" id="IPR005225">
    <property type="entry name" value="Small_GTP-bd"/>
</dbReference>
<keyword evidence="2 3" id="KW-0342">GTP-binding</keyword>
<comment type="caution">
    <text evidence="6">The sequence shown here is derived from an EMBL/GenBank/DDBJ whole genome shotgun (WGS) entry which is preliminary data.</text>
</comment>
<dbReference type="PANTHER" id="PTHR45909">
    <property type="entry name" value="ADP-RIBOSYLATION FACTOR-RELATED PROTEIN 1"/>
    <property type="match status" value="1"/>
</dbReference>
<evidence type="ECO:0000256" key="4">
    <source>
        <dbReference type="PIRSR" id="PIRSR606689-2"/>
    </source>
</evidence>
<dbReference type="EMBL" id="JANBTW010000019">
    <property type="protein sequence ID" value="KAJ2678595.1"/>
    <property type="molecule type" value="Genomic_DNA"/>
</dbReference>
<sequence length="200" mass="22376">MFTLVSGAYKYFTRLDEYNVLMLGLDGAGKTALLEKIKHIYTGIPGMPMDKLQPTIGVNIGKVTMKSALVKFMDLGGQKDLRGIWEAYFSDCHAVLFVLDSKHADRLEEAKKVLIELVQAKELEGVPLMVLSNKQDLDDVESLAQIKEMINELADYMYGREVRVMGSSGADGAGVRLAVDWLYNRMVENRIQRPPMASEI</sequence>
<dbReference type="GO" id="GO:0046872">
    <property type="term" value="F:metal ion binding"/>
    <property type="evidence" value="ECO:0007669"/>
    <property type="project" value="UniProtKB-KW"/>
</dbReference>
<dbReference type="SMART" id="SM00177">
    <property type="entry name" value="ARF"/>
    <property type="match status" value="1"/>
</dbReference>
<dbReference type="Gene3D" id="3.40.50.300">
    <property type="entry name" value="P-loop containing nucleotide triphosphate hydrolases"/>
    <property type="match status" value="1"/>
</dbReference>
<dbReference type="InterPro" id="IPR024156">
    <property type="entry name" value="Small_GTPase_ARF"/>
</dbReference>
<dbReference type="Pfam" id="PF00025">
    <property type="entry name" value="Arf"/>
    <property type="match status" value="1"/>
</dbReference>
<dbReference type="PROSITE" id="PS51417">
    <property type="entry name" value="ARF"/>
    <property type="match status" value="1"/>
</dbReference>
<comment type="similarity">
    <text evidence="5">Belongs to the small GTPase superfamily. Arf family.</text>
</comment>
<dbReference type="SUPFAM" id="SSF52540">
    <property type="entry name" value="P-loop containing nucleoside triphosphate hydrolases"/>
    <property type="match status" value="1"/>
</dbReference>
<feature type="binding site" evidence="4">
    <location>
        <position position="55"/>
    </location>
    <ligand>
        <name>Mg(2+)</name>
        <dbReference type="ChEBI" id="CHEBI:18420"/>
    </ligand>
</feature>
<evidence type="ECO:0000313" key="6">
    <source>
        <dbReference type="EMBL" id="KAJ2678595.1"/>
    </source>
</evidence>
<feature type="binding site" evidence="4">
    <location>
        <position position="31"/>
    </location>
    <ligand>
        <name>Mg(2+)</name>
        <dbReference type="ChEBI" id="CHEBI:18420"/>
    </ligand>
</feature>
<dbReference type="AlphaFoldDB" id="A0A9W8KZ98"/>
<dbReference type="GO" id="GO:0005525">
    <property type="term" value="F:GTP binding"/>
    <property type="evidence" value="ECO:0007669"/>
    <property type="project" value="UniProtKB-KW"/>
</dbReference>
<dbReference type="GO" id="GO:0003924">
    <property type="term" value="F:GTPase activity"/>
    <property type="evidence" value="ECO:0007669"/>
    <property type="project" value="InterPro"/>
</dbReference>
<feature type="binding site" evidence="3">
    <location>
        <begin position="24"/>
        <end position="31"/>
    </location>
    <ligand>
        <name>GTP</name>
        <dbReference type="ChEBI" id="CHEBI:37565"/>
    </ligand>
</feature>
<evidence type="ECO:0000256" key="1">
    <source>
        <dbReference type="ARBA" id="ARBA00022741"/>
    </source>
</evidence>
<dbReference type="GO" id="GO:0043001">
    <property type="term" value="P:Golgi to plasma membrane protein transport"/>
    <property type="evidence" value="ECO:0007669"/>
    <property type="project" value="TreeGrafter"/>
</dbReference>
<dbReference type="GO" id="GO:0034067">
    <property type="term" value="P:protein localization to Golgi apparatus"/>
    <property type="evidence" value="ECO:0007669"/>
    <property type="project" value="TreeGrafter"/>
</dbReference>
<proteinExistence type="inferred from homology"/>
<dbReference type="OrthoDB" id="414781at2759"/>
<evidence type="ECO:0000313" key="7">
    <source>
        <dbReference type="Proteomes" id="UP001151518"/>
    </source>
</evidence>
<keyword evidence="1 3" id="KW-0547">Nucleotide-binding</keyword>
<dbReference type="InterPro" id="IPR006689">
    <property type="entry name" value="Small_GTPase_ARF/SAR"/>
</dbReference>
<dbReference type="NCBIfam" id="TIGR00231">
    <property type="entry name" value="small_GTP"/>
    <property type="match status" value="1"/>
</dbReference>
<organism evidence="6 7">
    <name type="scientific">Coemansia spiralis</name>
    <dbReference type="NCBI Taxonomy" id="417178"/>
    <lineage>
        <taxon>Eukaryota</taxon>
        <taxon>Fungi</taxon>
        <taxon>Fungi incertae sedis</taxon>
        <taxon>Zoopagomycota</taxon>
        <taxon>Kickxellomycotina</taxon>
        <taxon>Kickxellomycetes</taxon>
        <taxon>Kickxellales</taxon>
        <taxon>Kickxellaceae</taxon>
        <taxon>Coemansia</taxon>
    </lineage>
</organism>
<dbReference type="InterPro" id="IPR027417">
    <property type="entry name" value="P-loop_NTPase"/>
</dbReference>
<feature type="binding site" evidence="3">
    <location>
        <position position="77"/>
    </location>
    <ligand>
        <name>GTP</name>
        <dbReference type="ChEBI" id="CHEBI:37565"/>
    </ligand>
</feature>